<dbReference type="InterPro" id="IPR016032">
    <property type="entry name" value="Sig_transdc_resp-reg_C-effctor"/>
</dbReference>
<dbReference type="InterPro" id="IPR027417">
    <property type="entry name" value="P-loop_NTPase"/>
</dbReference>
<evidence type="ECO:0000256" key="1">
    <source>
        <dbReference type="ARBA" id="ARBA00005820"/>
    </source>
</evidence>
<dbReference type="Proteomes" id="UP000323454">
    <property type="component" value="Unassembled WGS sequence"/>
</dbReference>
<evidence type="ECO:0000313" key="8">
    <source>
        <dbReference type="EMBL" id="KAA2256347.1"/>
    </source>
</evidence>
<dbReference type="PRINTS" id="PR00364">
    <property type="entry name" value="DISEASERSIST"/>
</dbReference>
<feature type="domain" description="OmpR/PhoB-type" evidence="7">
    <location>
        <begin position="6"/>
        <end position="108"/>
    </location>
</feature>
<evidence type="ECO:0000256" key="6">
    <source>
        <dbReference type="PROSITE-ProRule" id="PRU01091"/>
    </source>
</evidence>
<dbReference type="InterPro" id="IPR001867">
    <property type="entry name" value="OmpR/PhoB-type_DNA-bd"/>
</dbReference>
<dbReference type="GO" id="GO:0003677">
    <property type="term" value="F:DNA binding"/>
    <property type="evidence" value="ECO:0007669"/>
    <property type="project" value="UniProtKB-UniRule"/>
</dbReference>
<dbReference type="InterPro" id="IPR042197">
    <property type="entry name" value="Apaf_helical"/>
</dbReference>
<dbReference type="SUPFAM" id="SSF52540">
    <property type="entry name" value="P-loop containing nucleoside triphosphate hydrolases"/>
    <property type="match status" value="1"/>
</dbReference>
<dbReference type="GO" id="GO:0006355">
    <property type="term" value="P:regulation of DNA-templated transcription"/>
    <property type="evidence" value="ECO:0007669"/>
    <property type="project" value="InterPro"/>
</dbReference>
<keyword evidence="2" id="KW-0805">Transcription regulation</keyword>
<dbReference type="Pfam" id="PF03704">
    <property type="entry name" value="BTAD"/>
    <property type="match status" value="1"/>
</dbReference>
<feature type="DNA-binding region" description="OmpR/PhoB-type" evidence="6">
    <location>
        <begin position="6"/>
        <end position="108"/>
    </location>
</feature>
<dbReference type="InterPro" id="IPR011990">
    <property type="entry name" value="TPR-like_helical_dom_sf"/>
</dbReference>
<dbReference type="InterPro" id="IPR036388">
    <property type="entry name" value="WH-like_DNA-bd_sf"/>
</dbReference>
<dbReference type="PANTHER" id="PTHR35807">
    <property type="entry name" value="TRANSCRIPTIONAL REGULATOR REDD-RELATED"/>
    <property type="match status" value="1"/>
</dbReference>
<evidence type="ECO:0000259" key="7">
    <source>
        <dbReference type="PROSITE" id="PS51755"/>
    </source>
</evidence>
<dbReference type="GO" id="GO:0000160">
    <property type="term" value="P:phosphorelay signal transduction system"/>
    <property type="evidence" value="ECO:0007669"/>
    <property type="project" value="InterPro"/>
</dbReference>
<dbReference type="GO" id="GO:0043531">
    <property type="term" value="F:ADP binding"/>
    <property type="evidence" value="ECO:0007669"/>
    <property type="project" value="InterPro"/>
</dbReference>
<reference evidence="8 9" key="1">
    <citation type="submission" date="2019-09" db="EMBL/GenBank/DDBJ databases">
        <title>Goodfellowia gen. nov., a new genus of the Pseudonocardineae related to Actinoalloteichus, containing Goodfellowia coeruleoviolacea gen. nov., comb. nov. gen. nov., comb. nov.</title>
        <authorList>
            <person name="Labeda D."/>
        </authorList>
    </citation>
    <scope>NUCLEOTIDE SEQUENCE [LARGE SCALE GENOMIC DNA]</scope>
    <source>
        <strain evidence="8 9">AN110305</strain>
    </source>
</reference>
<dbReference type="Gene3D" id="3.40.50.300">
    <property type="entry name" value="P-loop containing nucleotide triphosphate hydrolases"/>
    <property type="match status" value="1"/>
</dbReference>
<evidence type="ECO:0000256" key="3">
    <source>
        <dbReference type="ARBA" id="ARBA00023125"/>
    </source>
</evidence>
<dbReference type="Gene3D" id="1.10.8.430">
    <property type="entry name" value="Helical domain of apoptotic protease-activating factors"/>
    <property type="match status" value="1"/>
</dbReference>
<dbReference type="SMART" id="SM00028">
    <property type="entry name" value="TPR"/>
    <property type="match status" value="6"/>
</dbReference>
<dbReference type="Pfam" id="PF13176">
    <property type="entry name" value="TPR_7"/>
    <property type="match status" value="1"/>
</dbReference>
<evidence type="ECO:0000256" key="5">
    <source>
        <dbReference type="PROSITE-ProRule" id="PRU00339"/>
    </source>
</evidence>
<dbReference type="OrthoDB" id="581105at2"/>
<dbReference type="AlphaFoldDB" id="A0A5B2X184"/>
<dbReference type="Gene3D" id="1.10.10.10">
    <property type="entry name" value="Winged helix-like DNA-binding domain superfamily/Winged helix DNA-binding domain"/>
    <property type="match status" value="1"/>
</dbReference>
<comment type="similarity">
    <text evidence="1">Belongs to the AfsR/DnrI/RedD regulatory family.</text>
</comment>
<dbReference type="SUPFAM" id="SSF46894">
    <property type="entry name" value="C-terminal effector domain of the bipartite response regulators"/>
    <property type="match status" value="1"/>
</dbReference>
<dbReference type="Pfam" id="PF00486">
    <property type="entry name" value="Trans_reg_C"/>
    <property type="match status" value="1"/>
</dbReference>
<dbReference type="EMBL" id="VUOB01000052">
    <property type="protein sequence ID" value="KAA2256347.1"/>
    <property type="molecule type" value="Genomic_DNA"/>
</dbReference>
<feature type="repeat" description="TPR" evidence="5">
    <location>
        <begin position="725"/>
        <end position="758"/>
    </location>
</feature>
<keyword evidence="5" id="KW-0802">TPR repeat</keyword>
<dbReference type="CDD" id="cd15831">
    <property type="entry name" value="BTAD"/>
    <property type="match status" value="1"/>
</dbReference>
<dbReference type="InterPro" id="IPR019734">
    <property type="entry name" value="TPR_rpt"/>
</dbReference>
<dbReference type="Gene3D" id="1.25.40.10">
    <property type="entry name" value="Tetratricopeptide repeat domain"/>
    <property type="match status" value="2"/>
</dbReference>
<dbReference type="SUPFAM" id="SSF48452">
    <property type="entry name" value="TPR-like"/>
    <property type="match status" value="2"/>
</dbReference>
<organism evidence="8 9">
    <name type="scientific">Solihabitans fulvus</name>
    <dbReference type="NCBI Taxonomy" id="1892852"/>
    <lineage>
        <taxon>Bacteria</taxon>
        <taxon>Bacillati</taxon>
        <taxon>Actinomycetota</taxon>
        <taxon>Actinomycetes</taxon>
        <taxon>Pseudonocardiales</taxon>
        <taxon>Pseudonocardiaceae</taxon>
        <taxon>Solihabitans</taxon>
    </lineage>
</organism>
<dbReference type="PROSITE" id="PS51755">
    <property type="entry name" value="OMPR_PHOB"/>
    <property type="match status" value="1"/>
</dbReference>
<evidence type="ECO:0000256" key="4">
    <source>
        <dbReference type="ARBA" id="ARBA00023163"/>
    </source>
</evidence>
<protein>
    <submittedName>
        <fullName evidence="8">Tetratricopeptide repeat protein</fullName>
    </submittedName>
</protein>
<proteinExistence type="inferred from homology"/>
<keyword evidence="4" id="KW-0804">Transcription</keyword>
<keyword evidence="9" id="KW-1185">Reference proteome</keyword>
<dbReference type="SMART" id="SM00862">
    <property type="entry name" value="Trans_reg_C"/>
    <property type="match status" value="1"/>
</dbReference>
<reference evidence="8 9" key="2">
    <citation type="submission" date="2019-09" db="EMBL/GenBank/DDBJ databases">
        <authorList>
            <person name="Jin C."/>
        </authorList>
    </citation>
    <scope>NUCLEOTIDE SEQUENCE [LARGE SCALE GENOMIC DNA]</scope>
    <source>
        <strain evidence="8 9">AN110305</strain>
    </source>
</reference>
<dbReference type="PANTHER" id="PTHR35807:SF1">
    <property type="entry name" value="TRANSCRIPTIONAL REGULATOR REDD"/>
    <property type="match status" value="1"/>
</dbReference>
<feature type="repeat" description="TPR" evidence="5">
    <location>
        <begin position="805"/>
        <end position="838"/>
    </location>
</feature>
<gene>
    <name evidence="8" type="ORF">F0L68_26565</name>
</gene>
<keyword evidence="3 6" id="KW-0238">DNA-binding</keyword>
<accession>A0A5B2X184</accession>
<dbReference type="InterPro" id="IPR051677">
    <property type="entry name" value="AfsR-DnrI-RedD_regulator"/>
</dbReference>
<evidence type="ECO:0000256" key="2">
    <source>
        <dbReference type="ARBA" id="ARBA00023015"/>
    </source>
</evidence>
<evidence type="ECO:0000313" key="9">
    <source>
        <dbReference type="Proteomes" id="UP000323454"/>
    </source>
</evidence>
<dbReference type="SMART" id="SM01043">
    <property type="entry name" value="BTAD"/>
    <property type="match status" value="1"/>
</dbReference>
<dbReference type="PROSITE" id="PS50005">
    <property type="entry name" value="TPR"/>
    <property type="match status" value="2"/>
</dbReference>
<name>A0A5B2X184_9PSEU</name>
<sequence length="941" mass="103004">MPATVPAGRRLEADVEFRILGPVQVSGSLGSARVVGARQLAVLVALLLRANRVVPVEQLIDAIWGDAPPGDTTTALQACVSRLRRALDSVEDGAGRRIVFATGYRLDVEPGELDLDVFREHVQRARTAASADRLDEAAKEYRSAIGAWRGAPLADAPGSHFAADAARLAEEHLVAVEERIAVELDLGRHGEILPELRDLVVAQPLRARPRGQLMLALHRSGSRDDALAVFEDVRRTLADELGIDPSPELHELRQRILRADPALAAPAPRARPGTRNDLPGDLIDFTGRDEELRRLLAALPAGHGGGTVVIEAIDGMAGIGKTALAVHTAHRLVGRYPDAQLFIDLHGHTPDQDATDPADALDTLLRALGVAGREIPAAVDQRSALWRAELAGRKVLVVLDNAADAAQVRPLLPGTSASLVLVTSRRRLADLDAARTLSLDVLPLADAVALFRQVVRDERPDAEREAVEEVLRLCGYLPLAIRIAAARLRTRPAWTVAHLLRRLAEDGRRLGELATEDRSVAAAFSLSYQHLDAAQQRLFRLLGRHPGPDFDAHAAAALGGIGHADADRLLGELTDVNLVQEPTAGRYRFHDLLWRHAMATDREAGAEQDDPVARLVDYYLRTAHSGERLLDPNRPPIDLGEPVAGTEPRTLPDQLAALAWFDTEYPCLVAVRRLAAQRGWHPAVARLVWSTDNFHIRRGHHQDHLEARRAALEAMRQLGDPTRYAEAHRFLGHACARAGNYAEAVDQLQQALALAEQAGDVLGQAHAHGTLAWTWEQQGEDELALPHTSEALRLFRLLRNPIWEAAALNALGWLYGRLGRHDEALRHCEQALALCRQEGEQSLEGATLDSLGYLAHRAGRHEEALSHYRHAVALRRTIGNSYGEADTLSRLAEVLAALGRRAEADQALRQALDLYRAQHRTAEVERVTQELRERSQDLDTA</sequence>
<dbReference type="InterPro" id="IPR005158">
    <property type="entry name" value="BTAD"/>
</dbReference>
<comment type="caution">
    <text evidence="8">The sequence shown here is derived from an EMBL/GenBank/DDBJ whole genome shotgun (WGS) entry which is preliminary data.</text>
</comment>
<dbReference type="Pfam" id="PF13424">
    <property type="entry name" value="TPR_12"/>
    <property type="match status" value="2"/>
</dbReference>